<dbReference type="Gene3D" id="1.20.1070.10">
    <property type="entry name" value="Rhodopsin 7-helix transmembrane proteins"/>
    <property type="match status" value="1"/>
</dbReference>
<feature type="transmembrane region" description="Helical" evidence="5">
    <location>
        <begin position="135"/>
        <end position="159"/>
    </location>
</feature>
<dbReference type="InterPro" id="IPR017452">
    <property type="entry name" value="GPCR_Rhodpsn_7TM"/>
</dbReference>
<dbReference type="EMBL" id="EU643483">
    <property type="protein sequence ID" value="ACD54750.1"/>
    <property type="molecule type" value="Genomic_DNA"/>
</dbReference>
<dbReference type="CDD" id="cd00637">
    <property type="entry name" value="7tm_classA_rhodopsin-like"/>
    <property type="match status" value="1"/>
</dbReference>
<evidence type="ECO:0000256" key="2">
    <source>
        <dbReference type="ARBA" id="ARBA00022692"/>
    </source>
</evidence>
<feature type="transmembrane region" description="Helical" evidence="5">
    <location>
        <begin position="96"/>
        <end position="115"/>
    </location>
</feature>
<evidence type="ECO:0000256" key="3">
    <source>
        <dbReference type="ARBA" id="ARBA00022989"/>
    </source>
</evidence>
<keyword evidence="2 5" id="KW-0812">Transmembrane</keyword>
<reference evidence="7" key="1">
    <citation type="journal article" date="2008" name="Science">
        <title>Massive horizontal gene transfer in bdelloid rotifers.</title>
        <authorList>
            <person name="Gladyshev E.A."/>
            <person name="Meselson M.S."/>
            <person name="Arkhipova I.R."/>
        </authorList>
    </citation>
    <scope>NUCLEOTIDE SEQUENCE</scope>
</reference>
<feature type="transmembrane region" description="Helical" evidence="5">
    <location>
        <begin position="31"/>
        <end position="52"/>
    </location>
</feature>
<name>B3G4I6_ADIVA</name>
<comment type="subcellular location">
    <subcellularLocation>
        <location evidence="1">Membrane</location>
    </subcellularLocation>
</comment>
<dbReference type="SUPFAM" id="SSF81321">
    <property type="entry name" value="Family A G protein-coupled receptor-like"/>
    <property type="match status" value="1"/>
</dbReference>
<keyword evidence="3 5" id="KW-1133">Transmembrane helix</keyword>
<evidence type="ECO:0000259" key="6">
    <source>
        <dbReference type="PROSITE" id="PS50262"/>
    </source>
</evidence>
<feature type="transmembrane region" description="Helical" evidence="5">
    <location>
        <begin position="61"/>
        <end position="84"/>
    </location>
</feature>
<evidence type="ECO:0000256" key="5">
    <source>
        <dbReference type="SAM" id="Phobius"/>
    </source>
</evidence>
<feature type="transmembrane region" description="Helical" evidence="5">
    <location>
        <begin position="189"/>
        <end position="210"/>
    </location>
</feature>
<protein>
    <submittedName>
        <fullName evidence="7">GQ-coupled rhodopsin-like protein</fullName>
    </submittedName>
</protein>
<sequence>MEVNSNTTPHFVIGEDLNVMKISLVERNIKFYLLLFMSIPSLGCTILAFCYFKQGDLHSRIFYPVLLNNAMLIVTELPITLMFLHNGFISSKTLCTGWIVVNSTFFLLSITLMGWASVERYLFIYHEQIITRHYILLHVVPVICLLFYCPLFYIGAVVLHECQLDYDMYRYVCGGACYQYEIPLSLINWIVNVLCVVIFTFVINLILIIRHVIQRQRMKKSVFVAGRNQQWLIIQLLAVSLLYIVGWIPYSIISLIQIFVNNKLLFNLLSTYFTFIPHIQTILLPYICLLFMPNVKQKMYNVLFSLCWEKPIYRKNQVDTIGNKQYPAIVELPFVNQ</sequence>
<evidence type="ECO:0000256" key="4">
    <source>
        <dbReference type="ARBA" id="ARBA00023136"/>
    </source>
</evidence>
<evidence type="ECO:0000313" key="7">
    <source>
        <dbReference type="EMBL" id="ACD54750.1"/>
    </source>
</evidence>
<evidence type="ECO:0000256" key="1">
    <source>
        <dbReference type="ARBA" id="ARBA00004370"/>
    </source>
</evidence>
<dbReference type="InterPro" id="IPR000276">
    <property type="entry name" value="GPCR_Rhodpsn"/>
</dbReference>
<feature type="transmembrane region" description="Helical" evidence="5">
    <location>
        <begin position="231"/>
        <end position="260"/>
    </location>
</feature>
<proteinExistence type="predicted"/>
<feature type="domain" description="G-protein coupled receptors family 1 profile" evidence="6">
    <location>
        <begin position="5"/>
        <end position="288"/>
    </location>
</feature>
<dbReference type="PROSITE" id="PS50262">
    <property type="entry name" value="G_PROTEIN_RECEP_F1_2"/>
    <property type="match status" value="1"/>
</dbReference>
<organism evidence="7">
    <name type="scientific">Adineta vaga</name>
    <name type="common">Rotifer</name>
    <name type="synonym">Callidina vaga</name>
    <dbReference type="NCBI Taxonomy" id="104782"/>
    <lineage>
        <taxon>Eukaryota</taxon>
        <taxon>Metazoa</taxon>
        <taxon>Spiralia</taxon>
        <taxon>Gnathifera</taxon>
        <taxon>Rotifera</taxon>
        <taxon>Eurotatoria</taxon>
        <taxon>Bdelloidea</taxon>
        <taxon>Adinetida</taxon>
        <taxon>Adinetidae</taxon>
        <taxon>Adineta</taxon>
    </lineage>
</organism>
<dbReference type="AlphaFoldDB" id="B3G4I6"/>
<dbReference type="Pfam" id="PF00001">
    <property type="entry name" value="7tm_1"/>
    <property type="match status" value="1"/>
</dbReference>
<feature type="transmembrane region" description="Helical" evidence="5">
    <location>
        <begin position="272"/>
        <end position="292"/>
    </location>
</feature>
<dbReference type="GO" id="GO:0004930">
    <property type="term" value="F:G protein-coupled receptor activity"/>
    <property type="evidence" value="ECO:0007669"/>
    <property type="project" value="InterPro"/>
</dbReference>
<keyword evidence="4 5" id="KW-0472">Membrane</keyword>
<dbReference type="GO" id="GO:0016020">
    <property type="term" value="C:membrane"/>
    <property type="evidence" value="ECO:0007669"/>
    <property type="project" value="UniProtKB-SubCell"/>
</dbReference>
<accession>B3G4I6</accession>